<dbReference type="InterPro" id="IPR013693">
    <property type="entry name" value="SpoIID/LytB_N"/>
</dbReference>
<name>A0A938X2C8_9CLOT</name>
<dbReference type="EMBL" id="JACJLV010000003">
    <property type="protein sequence ID" value="MBM6825798.1"/>
    <property type="molecule type" value="Genomic_DNA"/>
</dbReference>
<feature type="domain" description="Sporulation stage II protein D amidase enhancer LytB N-terminal" evidence="1">
    <location>
        <begin position="54"/>
        <end position="144"/>
    </location>
</feature>
<sequence>MWIKIKKMGCCLLILILLPYVVTVFINGPVISARSRVDQTYIKVEVLDAADDTSFEELPLEEFGIGVMAGEIPAEYEEEALKAQAVLVRTDIYRQIQEGKGETPVRGAFWDREDMRKAWNSRENAFYKKMRDAWRETEGQILTYEGQPAYVPFFRLSSGCTRDAAEVLGREDCPYLTVRECPWDMESEEQLQTKVVDDMDAEITELDTASYVLHVRAGQENISGEEFRKTFELPSACFTLQRYNGKMRITTSGIGHGLGMSQYSAHRMAEEGQEAEDILNYFFEGCELKEVAEILQKTE</sequence>
<dbReference type="Pfam" id="PF08486">
    <property type="entry name" value="SpoIID"/>
    <property type="match status" value="1"/>
</dbReference>
<dbReference type="InterPro" id="IPR013486">
    <property type="entry name" value="SpoIID/LytB"/>
</dbReference>
<reference evidence="2" key="2">
    <citation type="journal article" date="2021" name="Sci. Rep.">
        <title>The distribution of antibiotic resistance genes in chicken gut microbiota commensals.</title>
        <authorList>
            <person name="Juricova H."/>
            <person name="Matiasovicova J."/>
            <person name="Kubasova T."/>
            <person name="Cejkova D."/>
            <person name="Rychlik I."/>
        </authorList>
    </citation>
    <scope>NUCLEOTIDE SEQUENCE</scope>
    <source>
        <strain evidence="2">An420c</strain>
    </source>
</reference>
<proteinExistence type="predicted"/>
<keyword evidence="3" id="KW-1185">Reference proteome</keyword>
<accession>A0A938X2C8</accession>
<dbReference type="RefSeq" id="WP_204907861.1">
    <property type="nucleotide sequence ID" value="NZ_JACJLV010000003.1"/>
</dbReference>
<reference evidence="2" key="1">
    <citation type="submission" date="2020-08" db="EMBL/GenBank/DDBJ databases">
        <authorList>
            <person name="Cejkova D."/>
            <person name="Kubasova T."/>
            <person name="Jahodarova E."/>
            <person name="Rychlik I."/>
        </authorList>
    </citation>
    <scope>NUCLEOTIDE SEQUENCE</scope>
    <source>
        <strain evidence="2">An420c</strain>
    </source>
</reference>
<gene>
    <name evidence="2" type="ORF">H6A13_01590</name>
</gene>
<dbReference type="AlphaFoldDB" id="A0A938X2C8"/>
<comment type="caution">
    <text evidence="2">The sequence shown here is derived from an EMBL/GenBank/DDBJ whole genome shotgun (WGS) entry which is preliminary data.</text>
</comment>
<evidence type="ECO:0000313" key="3">
    <source>
        <dbReference type="Proteomes" id="UP000713880"/>
    </source>
</evidence>
<dbReference type="Proteomes" id="UP000713880">
    <property type="component" value="Unassembled WGS sequence"/>
</dbReference>
<protein>
    <submittedName>
        <fullName evidence="2">SpoIID/LytB domain-containing protein</fullName>
    </submittedName>
</protein>
<evidence type="ECO:0000313" key="2">
    <source>
        <dbReference type="EMBL" id="MBM6825798.1"/>
    </source>
</evidence>
<dbReference type="NCBIfam" id="TIGR02669">
    <property type="entry name" value="SpoIID_LytB"/>
    <property type="match status" value="1"/>
</dbReference>
<dbReference type="GO" id="GO:0030435">
    <property type="term" value="P:sporulation resulting in formation of a cellular spore"/>
    <property type="evidence" value="ECO:0007669"/>
    <property type="project" value="InterPro"/>
</dbReference>
<organism evidence="2 3">
    <name type="scientific">Mordavella massiliensis</name>
    <dbReference type="NCBI Taxonomy" id="1871024"/>
    <lineage>
        <taxon>Bacteria</taxon>
        <taxon>Bacillati</taxon>
        <taxon>Bacillota</taxon>
        <taxon>Clostridia</taxon>
        <taxon>Eubacteriales</taxon>
        <taxon>Clostridiaceae</taxon>
        <taxon>Mordavella</taxon>
    </lineage>
</organism>
<evidence type="ECO:0000259" key="1">
    <source>
        <dbReference type="Pfam" id="PF08486"/>
    </source>
</evidence>